<accession>A0A5N6UHK1</accession>
<organism evidence="1 2">
    <name type="scientific">Aspergillus tamarii</name>
    <dbReference type="NCBI Taxonomy" id="41984"/>
    <lineage>
        <taxon>Eukaryota</taxon>
        <taxon>Fungi</taxon>
        <taxon>Dikarya</taxon>
        <taxon>Ascomycota</taxon>
        <taxon>Pezizomycotina</taxon>
        <taxon>Eurotiomycetes</taxon>
        <taxon>Eurotiomycetidae</taxon>
        <taxon>Eurotiales</taxon>
        <taxon>Aspergillaceae</taxon>
        <taxon>Aspergillus</taxon>
        <taxon>Aspergillus subgen. Circumdati</taxon>
    </lineage>
</organism>
<reference evidence="1 2" key="1">
    <citation type="submission" date="2019-04" db="EMBL/GenBank/DDBJ databases">
        <title>Friends and foes A comparative genomics study of 23 Aspergillus species from section Flavi.</title>
        <authorList>
            <consortium name="DOE Joint Genome Institute"/>
            <person name="Kjaerbolling I."/>
            <person name="Vesth T."/>
            <person name="Frisvad J.C."/>
            <person name="Nybo J.L."/>
            <person name="Theobald S."/>
            <person name="Kildgaard S."/>
            <person name="Isbrandt T."/>
            <person name="Kuo A."/>
            <person name="Sato A."/>
            <person name="Lyhne E.K."/>
            <person name="Kogle M.E."/>
            <person name="Wiebenga A."/>
            <person name="Kun R.S."/>
            <person name="Lubbers R.J."/>
            <person name="Makela M.R."/>
            <person name="Barry K."/>
            <person name="Chovatia M."/>
            <person name="Clum A."/>
            <person name="Daum C."/>
            <person name="Haridas S."/>
            <person name="He G."/>
            <person name="LaButti K."/>
            <person name="Lipzen A."/>
            <person name="Mondo S."/>
            <person name="Riley R."/>
            <person name="Salamov A."/>
            <person name="Simmons B.A."/>
            <person name="Magnuson J.K."/>
            <person name="Henrissat B."/>
            <person name="Mortensen U.H."/>
            <person name="Larsen T.O."/>
            <person name="Devries R.P."/>
            <person name="Grigoriev I.V."/>
            <person name="Machida M."/>
            <person name="Baker S.E."/>
            <person name="Andersen M.R."/>
        </authorList>
    </citation>
    <scope>NUCLEOTIDE SEQUENCE [LARGE SCALE GENOMIC DNA]</scope>
    <source>
        <strain evidence="1 2">CBS 117626</strain>
    </source>
</reference>
<evidence type="ECO:0000313" key="1">
    <source>
        <dbReference type="EMBL" id="KAE8158058.1"/>
    </source>
</evidence>
<gene>
    <name evidence="1" type="ORF">BDV40DRAFT_276758</name>
</gene>
<protein>
    <submittedName>
        <fullName evidence="1">Uncharacterized protein</fullName>
    </submittedName>
</protein>
<dbReference type="EMBL" id="ML738705">
    <property type="protein sequence ID" value="KAE8158058.1"/>
    <property type="molecule type" value="Genomic_DNA"/>
</dbReference>
<proteinExistence type="predicted"/>
<keyword evidence="2" id="KW-1185">Reference proteome</keyword>
<sequence>MGRTARNPLLVLRGYTQINHNHVGTLMDAYLPASRVYAPEERMDISLALFHCFFSRKERHIALIWRGVPSPGAAATIYKKSFSVMGLGRIFTQGHHIGIVGW</sequence>
<name>A0A5N6UHK1_ASPTM</name>
<evidence type="ECO:0000313" key="2">
    <source>
        <dbReference type="Proteomes" id="UP000326950"/>
    </source>
</evidence>
<dbReference type="AlphaFoldDB" id="A0A5N6UHK1"/>
<dbReference type="Proteomes" id="UP000326950">
    <property type="component" value="Unassembled WGS sequence"/>
</dbReference>